<reference evidence="1" key="2">
    <citation type="journal article" date="2015" name="Data Brief">
        <title>Shoot transcriptome of the giant reed, Arundo donax.</title>
        <authorList>
            <person name="Barrero R.A."/>
            <person name="Guerrero F.D."/>
            <person name="Moolhuijzen P."/>
            <person name="Goolsby J.A."/>
            <person name="Tidwell J."/>
            <person name="Bellgard S.E."/>
            <person name="Bellgard M.I."/>
        </authorList>
    </citation>
    <scope>NUCLEOTIDE SEQUENCE</scope>
    <source>
        <tissue evidence="1">Shoot tissue taken approximately 20 cm above the soil surface</tissue>
    </source>
</reference>
<proteinExistence type="predicted"/>
<reference evidence="1" key="1">
    <citation type="submission" date="2014-09" db="EMBL/GenBank/DDBJ databases">
        <authorList>
            <person name="Magalhaes I.L.F."/>
            <person name="Oliveira U."/>
            <person name="Santos F.R."/>
            <person name="Vidigal T.H.D.A."/>
            <person name="Brescovit A.D."/>
            <person name="Santos A.J."/>
        </authorList>
    </citation>
    <scope>NUCLEOTIDE SEQUENCE</scope>
    <source>
        <tissue evidence="1">Shoot tissue taken approximately 20 cm above the soil surface</tissue>
    </source>
</reference>
<evidence type="ECO:0000313" key="1">
    <source>
        <dbReference type="EMBL" id="JAD29863.1"/>
    </source>
</evidence>
<accession>A0A0A8YWQ6</accession>
<organism evidence="1">
    <name type="scientific">Arundo donax</name>
    <name type="common">Giant reed</name>
    <name type="synonym">Donax arundinaceus</name>
    <dbReference type="NCBI Taxonomy" id="35708"/>
    <lineage>
        <taxon>Eukaryota</taxon>
        <taxon>Viridiplantae</taxon>
        <taxon>Streptophyta</taxon>
        <taxon>Embryophyta</taxon>
        <taxon>Tracheophyta</taxon>
        <taxon>Spermatophyta</taxon>
        <taxon>Magnoliopsida</taxon>
        <taxon>Liliopsida</taxon>
        <taxon>Poales</taxon>
        <taxon>Poaceae</taxon>
        <taxon>PACMAD clade</taxon>
        <taxon>Arundinoideae</taxon>
        <taxon>Arundineae</taxon>
        <taxon>Arundo</taxon>
    </lineage>
</organism>
<name>A0A0A8YWQ6_ARUDO</name>
<dbReference type="EMBL" id="GBRH01268032">
    <property type="protein sequence ID" value="JAD29863.1"/>
    <property type="molecule type" value="Transcribed_RNA"/>
</dbReference>
<protein>
    <submittedName>
        <fullName evidence="1">Uncharacterized protein</fullName>
    </submittedName>
</protein>
<dbReference type="AlphaFoldDB" id="A0A0A8YWQ6"/>
<sequence length="38" mass="4454">MYVIQIKLSRPTKIIQCQMHARCQETRQAINVASFIMC</sequence>